<protein>
    <recommendedName>
        <fullName evidence="4">2-hydroxy-3-keto-5-methylthiopentenyl-1-phosphate phosphatase</fullName>
        <shortName evidence="4">HK-MTPenyl-1-P phosphatase</shortName>
        <ecNumber evidence="4">3.1.3.87</ecNumber>
    </recommendedName>
</protein>
<dbReference type="InterPro" id="IPR050849">
    <property type="entry name" value="HAD-like_hydrolase_phosphatase"/>
</dbReference>
<gene>
    <name evidence="4" type="primary">mtnX</name>
    <name evidence="5" type="ORF">E6C60_1901</name>
</gene>
<dbReference type="PANTHER" id="PTHR28181:SF2">
    <property type="entry name" value="PHOSPHORIC MONOESTER HYDROLASE"/>
    <property type="match status" value="1"/>
</dbReference>
<comment type="similarity">
    <text evidence="4">Belongs to the HAD-like hydrolase superfamily. MtnX family.</text>
</comment>
<name>A0A4P8XJ26_9BACL</name>
<dbReference type="SUPFAM" id="SSF56784">
    <property type="entry name" value="HAD-like"/>
    <property type="match status" value="1"/>
</dbReference>
<evidence type="ECO:0000313" key="6">
    <source>
        <dbReference type="Proteomes" id="UP000300879"/>
    </source>
</evidence>
<keyword evidence="1 4" id="KW-0028">Amino-acid biosynthesis</keyword>
<dbReference type="HAMAP" id="MF_01680">
    <property type="entry name" value="Salvage_MtnX"/>
    <property type="match status" value="1"/>
</dbReference>
<dbReference type="InterPro" id="IPR006384">
    <property type="entry name" value="HAD_hydro_PyrdxlP_Pase-like"/>
</dbReference>
<dbReference type="PANTHER" id="PTHR28181">
    <property type="entry name" value="UPF0655 PROTEIN YCR015C"/>
    <property type="match status" value="1"/>
</dbReference>
<dbReference type="InterPro" id="IPR017718">
    <property type="entry name" value="HAD-SF_hydro_IB_MtnX"/>
</dbReference>
<dbReference type="RefSeq" id="WP_138225615.1">
    <property type="nucleotide sequence ID" value="NZ_CP040396.1"/>
</dbReference>
<keyword evidence="3 4" id="KW-0486">Methionine biosynthesis</keyword>
<dbReference type="EMBL" id="CP040396">
    <property type="protein sequence ID" value="QCT02616.1"/>
    <property type="molecule type" value="Genomic_DNA"/>
</dbReference>
<comment type="function">
    <text evidence="4">Dephosphorylates 2-hydroxy-3-keto-5-methylthiopentenyl-1-phosphate (HK-MTPenyl-1-P) yielding 1,2-dihydroxy-3-keto-5-methylthiopentene (DHK-MTPene).</text>
</comment>
<comment type="pathway">
    <text evidence="4">Amino-acid biosynthesis; L-methionine biosynthesis via salvage pathway; L-methionine from S-methyl-5-thio-alpha-D-ribose 1-phosphate: step 4/6.</text>
</comment>
<dbReference type="GO" id="GO:0019509">
    <property type="term" value="P:L-methionine salvage from methylthioadenosine"/>
    <property type="evidence" value="ECO:0007669"/>
    <property type="project" value="UniProtKB-UniRule"/>
</dbReference>
<evidence type="ECO:0000256" key="4">
    <source>
        <dbReference type="HAMAP-Rule" id="MF_01680"/>
    </source>
</evidence>
<keyword evidence="2 4" id="KW-0378">Hydrolase</keyword>
<organism evidence="5 6">
    <name type="scientific">Paenibacillus algicola</name>
    <dbReference type="NCBI Taxonomy" id="2565926"/>
    <lineage>
        <taxon>Bacteria</taxon>
        <taxon>Bacillati</taxon>
        <taxon>Bacillota</taxon>
        <taxon>Bacilli</taxon>
        <taxon>Bacillales</taxon>
        <taxon>Paenibacillaceae</taxon>
        <taxon>Paenibacillus</taxon>
    </lineage>
</organism>
<proteinExistence type="inferred from homology"/>
<dbReference type="Gene3D" id="3.90.1470.20">
    <property type="match status" value="1"/>
</dbReference>
<dbReference type="OrthoDB" id="9804940at2"/>
<comment type="catalytic activity">
    <reaction evidence="4">
        <text>2-hydroxy-5-methylsulfanyl-3-oxopent-1-enyl phosphate + H2O = 1,2-dihydroxy-5-(methylsulfanyl)pent-1-en-3-one + phosphate</text>
        <dbReference type="Rhea" id="RHEA:14481"/>
        <dbReference type="ChEBI" id="CHEBI:15377"/>
        <dbReference type="ChEBI" id="CHEBI:43474"/>
        <dbReference type="ChEBI" id="CHEBI:49252"/>
        <dbReference type="ChEBI" id="CHEBI:59505"/>
        <dbReference type="EC" id="3.1.3.87"/>
    </reaction>
</comment>
<dbReference type="CDD" id="cd07524">
    <property type="entry name" value="HAD_Pase"/>
    <property type="match status" value="1"/>
</dbReference>
<accession>A0A4P8XJ26</accession>
<dbReference type="NCBIfam" id="TIGR01488">
    <property type="entry name" value="HAD-SF-IB"/>
    <property type="match status" value="1"/>
</dbReference>
<dbReference type="Gene3D" id="3.40.50.1000">
    <property type="entry name" value="HAD superfamily/HAD-like"/>
    <property type="match status" value="1"/>
</dbReference>
<dbReference type="Proteomes" id="UP000300879">
    <property type="component" value="Chromosome"/>
</dbReference>
<dbReference type="InterPro" id="IPR023214">
    <property type="entry name" value="HAD_sf"/>
</dbReference>
<reference evidence="5 6" key="1">
    <citation type="submission" date="2019-05" db="EMBL/GenBank/DDBJ databases">
        <authorList>
            <person name="Chen C."/>
        </authorList>
    </citation>
    <scope>NUCLEOTIDE SEQUENCE [LARGE SCALE GENOMIC DNA]</scope>
    <source>
        <strain evidence="5 6">HB172198</strain>
    </source>
</reference>
<keyword evidence="6" id="KW-1185">Reference proteome</keyword>
<dbReference type="EC" id="3.1.3.87" evidence="4"/>
<dbReference type="InterPro" id="IPR036412">
    <property type="entry name" value="HAD-like_sf"/>
</dbReference>
<dbReference type="GO" id="GO:0043716">
    <property type="term" value="F:2-hydroxy-3-keto-5-methylthiopentenyl-1-phosphate phosphatase activity"/>
    <property type="evidence" value="ECO:0007669"/>
    <property type="project" value="UniProtKB-UniRule"/>
</dbReference>
<dbReference type="KEGG" id="palo:E6C60_1901"/>
<sequence>MMMNKQPVVFCDFDGTITDNDNIVEIMKHFLPEGYEEVMRATVERQISIKEGVGRMFALFPSSRREEIKSFALEQAVIREGFQEYLQHLQDHRIPFYVTSGGIDFFVKPLLEPFHIPEEQIYCNSADFSQSQITITWPHPCEGSCTNQCGMCKVTVMNQFPSDQYYRILIGDSITDFEGAKIADLVYSRSTLTKRCEELGVQHVPFQTFHDIIEDMKQKTLQGV</sequence>
<dbReference type="NCBIfam" id="TIGR01489">
    <property type="entry name" value="DKMTPPase-SF"/>
    <property type="match status" value="1"/>
</dbReference>
<dbReference type="UniPathway" id="UPA00904">
    <property type="reaction ID" value="UER00877"/>
</dbReference>
<dbReference type="AlphaFoldDB" id="A0A4P8XJ26"/>
<evidence type="ECO:0000313" key="5">
    <source>
        <dbReference type="EMBL" id="QCT02616.1"/>
    </source>
</evidence>
<evidence type="ECO:0000256" key="2">
    <source>
        <dbReference type="ARBA" id="ARBA00022801"/>
    </source>
</evidence>
<evidence type="ECO:0000256" key="3">
    <source>
        <dbReference type="ARBA" id="ARBA00023167"/>
    </source>
</evidence>
<dbReference type="Pfam" id="PF12710">
    <property type="entry name" value="HAD"/>
    <property type="match status" value="1"/>
</dbReference>
<dbReference type="NCBIfam" id="NF007103">
    <property type="entry name" value="PRK09552.1"/>
    <property type="match status" value="1"/>
</dbReference>
<evidence type="ECO:0000256" key="1">
    <source>
        <dbReference type="ARBA" id="ARBA00022605"/>
    </source>
</evidence>